<feature type="transmembrane region" description="Helical" evidence="1">
    <location>
        <begin position="124"/>
        <end position="146"/>
    </location>
</feature>
<comment type="caution">
    <text evidence="2">The sequence shown here is derived from an EMBL/GenBank/DDBJ whole genome shotgun (WGS) entry which is preliminary data.</text>
</comment>
<dbReference type="Proteomes" id="UP001501011">
    <property type="component" value="Unassembled WGS sequence"/>
</dbReference>
<keyword evidence="1" id="KW-0472">Membrane</keyword>
<evidence type="ECO:0000313" key="2">
    <source>
        <dbReference type="EMBL" id="GAA4364181.1"/>
    </source>
</evidence>
<dbReference type="RefSeq" id="WP_345293087.1">
    <property type="nucleotide sequence ID" value="NZ_BAABFV010000002.1"/>
</dbReference>
<organism evidence="2 3">
    <name type="scientific">Kangiella marina</name>
    <dbReference type="NCBI Taxonomy" id="1079178"/>
    <lineage>
        <taxon>Bacteria</taxon>
        <taxon>Pseudomonadati</taxon>
        <taxon>Pseudomonadota</taxon>
        <taxon>Gammaproteobacteria</taxon>
        <taxon>Kangiellales</taxon>
        <taxon>Kangiellaceae</taxon>
        <taxon>Kangiella</taxon>
    </lineage>
</organism>
<reference evidence="3" key="1">
    <citation type="journal article" date="2019" name="Int. J. Syst. Evol. Microbiol.">
        <title>The Global Catalogue of Microorganisms (GCM) 10K type strain sequencing project: providing services to taxonomists for standard genome sequencing and annotation.</title>
        <authorList>
            <consortium name="The Broad Institute Genomics Platform"/>
            <consortium name="The Broad Institute Genome Sequencing Center for Infectious Disease"/>
            <person name="Wu L."/>
            <person name="Ma J."/>
        </authorList>
    </citation>
    <scope>NUCLEOTIDE SEQUENCE [LARGE SCALE GENOMIC DNA]</scope>
    <source>
        <strain evidence="3">JCM 17728</strain>
    </source>
</reference>
<keyword evidence="1" id="KW-0812">Transmembrane</keyword>
<protein>
    <recommendedName>
        <fullName evidence="4">Intracellular septation protein A</fullName>
    </recommendedName>
</protein>
<gene>
    <name evidence="2" type="ORF">GCM10023151_20060</name>
</gene>
<accession>A0ABP8INC9</accession>
<feature type="transmembrane region" description="Helical" evidence="1">
    <location>
        <begin position="90"/>
        <end position="112"/>
    </location>
</feature>
<feature type="transmembrane region" description="Helical" evidence="1">
    <location>
        <begin position="49"/>
        <end position="70"/>
    </location>
</feature>
<keyword evidence="3" id="KW-1185">Reference proteome</keyword>
<dbReference type="EMBL" id="BAABFV010000002">
    <property type="protein sequence ID" value="GAA4364181.1"/>
    <property type="molecule type" value="Genomic_DNA"/>
</dbReference>
<proteinExistence type="predicted"/>
<sequence>MMSQKNCAETVDRVQTGVARGMLVCGVTYLILLWETLTEKGRLNEILDFASILGSGLTIIVTFVSLWPVIKQKLTGKMLVKNETESFVSGAMLASFKNGWIALTLTLVVLLGTSKFLDSLALPLRFYFVLLFAVAVLSASISFFWLTREDDLEELEE</sequence>
<evidence type="ECO:0008006" key="4">
    <source>
        <dbReference type="Google" id="ProtNLM"/>
    </source>
</evidence>
<feature type="transmembrane region" description="Helical" evidence="1">
    <location>
        <begin position="18"/>
        <end position="37"/>
    </location>
</feature>
<evidence type="ECO:0000256" key="1">
    <source>
        <dbReference type="SAM" id="Phobius"/>
    </source>
</evidence>
<name>A0ABP8INC9_9GAMM</name>
<keyword evidence="1" id="KW-1133">Transmembrane helix</keyword>
<evidence type="ECO:0000313" key="3">
    <source>
        <dbReference type="Proteomes" id="UP001501011"/>
    </source>
</evidence>